<evidence type="ECO:0000256" key="1">
    <source>
        <dbReference type="SAM" id="Phobius"/>
    </source>
</evidence>
<proteinExistence type="predicted"/>
<keyword evidence="3" id="KW-1185">Reference proteome</keyword>
<sequence length="188" mass="20707">MKVRVFASRRVLLTAIVAVLAMLHLLWEHFHGGVASHHLLNRADLPSISNYWGLLLLPLMTWFVIGRVDRRLTTKRGQGVDQANAMRSVVVAFLLSVLAGVSLSFAFMHGFEDMAFYTLLGVLFAGLILPVYRAECILGFVIGMTFTFGAILPSLVAAVVASISALLHGLLYPLIRAAWQWLSTSRAQ</sequence>
<dbReference type="Proteomes" id="UP000295375">
    <property type="component" value="Unassembled WGS sequence"/>
</dbReference>
<feature type="transmembrane region" description="Helical" evidence="1">
    <location>
        <begin position="139"/>
        <end position="167"/>
    </location>
</feature>
<evidence type="ECO:0000313" key="2">
    <source>
        <dbReference type="EMBL" id="TDQ48742.1"/>
    </source>
</evidence>
<feature type="transmembrane region" description="Helical" evidence="1">
    <location>
        <begin position="12"/>
        <end position="30"/>
    </location>
</feature>
<evidence type="ECO:0000313" key="3">
    <source>
        <dbReference type="Proteomes" id="UP000295375"/>
    </source>
</evidence>
<dbReference type="EMBL" id="SNYM01000006">
    <property type="protein sequence ID" value="TDQ48742.1"/>
    <property type="molecule type" value="Genomic_DNA"/>
</dbReference>
<dbReference type="RefSeq" id="WP_133589962.1">
    <property type="nucleotide sequence ID" value="NZ_CP037953.1"/>
</dbReference>
<keyword evidence="1" id="KW-0812">Transmembrane</keyword>
<dbReference type="OrthoDB" id="9815205at2"/>
<keyword evidence="1" id="KW-0472">Membrane</keyword>
<name>A0A4R6UPE3_9GAMM</name>
<gene>
    <name evidence="2" type="ORF">EV696_106183</name>
</gene>
<feature type="transmembrane region" description="Helical" evidence="1">
    <location>
        <begin position="114"/>
        <end position="132"/>
    </location>
</feature>
<organism evidence="2 3">
    <name type="scientific">Permianibacter aggregans</name>
    <dbReference type="NCBI Taxonomy" id="1510150"/>
    <lineage>
        <taxon>Bacteria</taxon>
        <taxon>Pseudomonadati</taxon>
        <taxon>Pseudomonadota</taxon>
        <taxon>Gammaproteobacteria</taxon>
        <taxon>Pseudomonadales</taxon>
        <taxon>Pseudomonadaceae</taxon>
        <taxon>Permianibacter</taxon>
    </lineage>
</organism>
<keyword evidence="1" id="KW-1133">Transmembrane helix</keyword>
<dbReference type="AlphaFoldDB" id="A0A4R6UPE3"/>
<reference evidence="2 3" key="1">
    <citation type="submission" date="2019-03" db="EMBL/GenBank/DDBJ databases">
        <title>Genomic Encyclopedia of Type Strains, Phase IV (KMG-IV): sequencing the most valuable type-strain genomes for metagenomic binning, comparative biology and taxonomic classification.</title>
        <authorList>
            <person name="Goeker M."/>
        </authorList>
    </citation>
    <scope>NUCLEOTIDE SEQUENCE [LARGE SCALE GENOMIC DNA]</scope>
    <source>
        <strain evidence="2 3">DSM 103792</strain>
    </source>
</reference>
<protein>
    <submittedName>
        <fullName evidence="2">Uncharacterized protein</fullName>
    </submittedName>
</protein>
<comment type="caution">
    <text evidence="2">The sequence shown here is derived from an EMBL/GenBank/DDBJ whole genome shotgun (WGS) entry which is preliminary data.</text>
</comment>
<accession>A0A4R6UPE3</accession>
<feature type="transmembrane region" description="Helical" evidence="1">
    <location>
        <begin position="89"/>
        <end position="108"/>
    </location>
</feature>
<feature type="transmembrane region" description="Helical" evidence="1">
    <location>
        <begin position="50"/>
        <end position="68"/>
    </location>
</feature>